<protein>
    <recommendedName>
        <fullName evidence="1">DUF6589 domain-containing protein</fullName>
    </recommendedName>
</protein>
<proteinExistence type="predicted"/>
<evidence type="ECO:0000313" key="2">
    <source>
        <dbReference type="EMBL" id="KAG0266998.1"/>
    </source>
</evidence>
<dbReference type="Proteomes" id="UP001194580">
    <property type="component" value="Unassembled WGS sequence"/>
</dbReference>
<comment type="caution">
    <text evidence="2">The sequence shown here is derived from an EMBL/GenBank/DDBJ whole genome shotgun (WGS) entry which is preliminary data.</text>
</comment>
<feature type="domain" description="DUF6589" evidence="1">
    <location>
        <begin position="43"/>
        <end position="232"/>
    </location>
</feature>
<gene>
    <name evidence="2" type="ORF">BGZ95_002944</name>
</gene>
<accession>A0AAD4D5B6</accession>
<name>A0AAD4D5B6_9FUNG</name>
<keyword evidence="3" id="KW-1185">Reference proteome</keyword>
<evidence type="ECO:0000313" key="3">
    <source>
        <dbReference type="Proteomes" id="UP001194580"/>
    </source>
</evidence>
<dbReference type="AlphaFoldDB" id="A0AAD4D5B6"/>
<dbReference type="Pfam" id="PF20231">
    <property type="entry name" value="DUF6589"/>
    <property type="match status" value="1"/>
</dbReference>
<organism evidence="2 3">
    <name type="scientific">Linnemannia exigua</name>
    <dbReference type="NCBI Taxonomy" id="604196"/>
    <lineage>
        <taxon>Eukaryota</taxon>
        <taxon>Fungi</taxon>
        <taxon>Fungi incertae sedis</taxon>
        <taxon>Mucoromycota</taxon>
        <taxon>Mortierellomycotina</taxon>
        <taxon>Mortierellomycetes</taxon>
        <taxon>Mortierellales</taxon>
        <taxon>Mortierellaceae</taxon>
        <taxon>Linnemannia</taxon>
    </lineage>
</organism>
<dbReference type="InterPro" id="IPR046496">
    <property type="entry name" value="DUF6589"/>
</dbReference>
<evidence type="ECO:0000259" key="1">
    <source>
        <dbReference type="Pfam" id="PF20231"/>
    </source>
</evidence>
<sequence length="232" mass="26966">MTEDALRRIRQDVKNKPWFLVYDNINFASRKSDQRIDNADARRRVSLTDFDYHASDELLRHTFDAVVRRIWEVALGNENLAKATEDLDDRQILGLVSESVMELVELLSPFPEDVDCFSQSNRNMVLFIRHMVIYLEFCAVIKIGDIGRIEESLKWITVMLQNGSNNNYAMELLHIHCAPRYVWTPEMKSRIMATWLVNTKGKENGWIPTDMYQEHNNHLIKAVYAAKGSNSS</sequence>
<reference evidence="2" key="1">
    <citation type="journal article" date="2020" name="Fungal Divers.">
        <title>Resolving the Mortierellaceae phylogeny through synthesis of multi-gene phylogenetics and phylogenomics.</title>
        <authorList>
            <person name="Vandepol N."/>
            <person name="Liber J."/>
            <person name="Desiro A."/>
            <person name="Na H."/>
            <person name="Kennedy M."/>
            <person name="Barry K."/>
            <person name="Grigoriev I.V."/>
            <person name="Miller A.N."/>
            <person name="O'Donnell K."/>
            <person name="Stajich J.E."/>
            <person name="Bonito G."/>
        </authorList>
    </citation>
    <scope>NUCLEOTIDE SEQUENCE</scope>
    <source>
        <strain evidence="2">NRRL 28262</strain>
    </source>
</reference>
<dbReference type="EMBL" id="JAAAIL010001645">
    <property type="protein sequence ID" value="KAG0266998.1"/>
    <property type="molecule type" value="Genomic_DNA"/>
</dbReference>